<dbReference type="EMBL" id="CP054856">
    <property type="protein sequence ID" value="QVM84447.1"/>
    <property type="molecule type" value="Genomic_DNA"/>
</dbReference>
<keyword evidence="1" id="KW-0732">Signal</keyword>
<protein>
    <recommendedName>
        <fullName evidence="4">UrcA family protein</fullName>
    </recommendedName>
</protein>
<evidence type="ECO:0000256" key="1">
    <source>
        <dbReference type="SAM" id="SignalP"/>
    </source>
</evidence>
<feature type="chain" id="PRO_5045423655" description="UrcA family protein" evidence="1">
    <location>
        <begin position="25"/>
        <end position="127"/>
    </location>
</feature>
<accession>A0ABX8E5J0</accession>
<proteinExistence type="predicted"/>
<evidence type="ECO:0000313" key="2">
    <source>
        <dbReference type="EMBL" id="QVM84447.1"/>
    </source>
</evidence>
<organism evidence="2 3">
    <name type="scientific">Novosphingobium decolorationis</name>
    <dbReference type="NCBI Taxonomy" id="2698673"/>
    <lineage>
        <taxon>Bacteria</taxon>
        <taxon>Pseudomonadati</taxon>
        <taxon>Pseudomonadota</taxon>
        <taxon>Alphaproteobacteria</taxon>
        <taxon>Sphingomonadales</taxon>
        <taxon>Sphingomonadaceae</taxon>
        <taxon>Novosphingobium</taxon>
    </lineage>
</organism>
<keyword evidence="3" id="KW-1185">Reference proteome</keyword>
<sequence length="127" mass="13723">MRLSCPHLACTALLLALSTPPAQARDTVRYGGFDPVARDAWLVDCYQKVAQRDAQAGIQPAPDAPDECQTYLDAYYARYTRTRTTPSQSQAAPGFAAPGYEASRYGADYTVAAGPNFTSEEVVQSLP</sequence>
<evidence type="ECO:0000313" key="3">
    <source>
        <dbReference type="Proteomes" id="UP000677126"/>
    </source>
</evidence>
<dbReference type="Proteomes" id="UP000677126">
    <property type="component" value="Chromosome"/>
</dbReference>
<gene>
    <name evidence="2" type="ORF">HT578_12790</name>
</gene>
<dbReference type="RefSeq" id="WP_213499902.1">
    <property type="nucleotide sequence ID" value="NZ_CP054856.1"/>
</dbReference>
<reference evidence="2 3" key="1">
    <citation type="journal article" date="2021" name="Int. J. Syst. Evol. Microbiol.">
        <title>Novosphingobium decolorationis sp. nov., an aniline blue-decolourizing bacterium isolated from East Pacific sediment.</title>
        <authorList>
            <person name="Chen X."/>
            <person name="Dong B."/>
            <person name="Chen T."/>
            <person name="Ren N."/>
            <person name="Wang J."/>
            <person name="Xu Y."/>
            <person name="Yang J."/>
            <person name="Zhu S."/>
            <person name="Chen J."/>
        </authorList>
    </citation>
    <scope>NUCLEOTIDE SEQUENCE [LARGE SCALE GENOMIC DNA]</scope>
    <source>
        <strain evidence="2 3">502str22</strain>
    </source>
</reference>
<name>A0ABX8E5J0_9SPHN</name>
<evidence type="ECO:0008006" key="4">
    <source>
        <dbReference type="Google" id="ProtNLM"/>
    </source>
</evidence>
<feature type="signal peptide" evidence="1">
    <location>
        <begin position="1"/>
        <end position="24"/>
    </location>
</feature>